<reference evidence="1 2" key="1">
    <citation type="journal article" date="2018" name="Mol. Biol. Evol.">
        <title>Broad Genomic Sampling Reveals a Smut Pathogenic Ancestry of the Fungal Clade Ustilaginomycotina.</title>
        <authorList>
            <person name="Kijpornyongpan T."/>
            <person name="Mondo S.J."/>
            <person name="Barry K."/>
            <person name="Sandor L."/>
            <person name="Lee J."/>
            <person name="Lipzen A."/>
            <person name="Pangilinan J."/>
            <person name="LaButti K."/>
            <person name="Hainaut M."/>
            <person name="Henrissat B."/>
            <person name="Grigoriev I.V."/>
            <person name="Spatafora J.W."/>
            <person name="Aime M.C."/>
        </authorList>
    </citation>
    <scope>NUCLEOTIDE SEQUENCE [LARGE SCALE GENOMIC DNA]</scope>
    <source>
        <strain evidence="1 2">SA 807</strain>
    </source>
</reference>
<protein>
    <submittedName>
        <fullName evidence="1">Root hair defective 3 GTP-binding protein</fullName>
    </submittedName>
</protein>
<organism evidence="1 2">
    <name type="scientific">Violaceomyces palustris</name>
    <dbReference type="NCBI Taxonomy" id="1673888"/>
    <lineage>
        <taxon>Eukaryota</taxon>
        <taxon>Fungi</taxon>
        <taxon>Dikarya</taxon>
        <taxon>Basidiomycota</taxon>
        <taxon>Ustilaginomycotina</taxon>
        <taxon>Ustilaginomycetes</taxon>
        <taxon>Violaceomycetales</taxon>
        <taxon>Violaceomycetaceae</taxon>
        <taxon>Violaceomyces</taxon>
    </lineage>
</organism>
<evidence type="ECO:0000313" key="1">
    <source>
        <dbReference type="EMBL" id="PWN49175.1"/>
    </source>
</evidence>
<proteinExistence type="predicted"/>
<dbReference type="EMBL" id="KZ820086">
    <property type="protein sequence ID" value="PWN49175.1"/>
    <property type="molecule type" value="Genomic_DNA"/>
</dbReference>
<evidence type="ECO:0000313" key="2">
    <source>
        <dbReference type="Proteomes" id="UP000245626"/>
    </source>
</evidence>
<gene>
    <name evidence="1" type="ORF">IE53DRAFT_369986</name>
</gene>
<accession>A0ACD0NTQ2</accession>
<keyword evidence="2" id="KW-1185">Reference proteome</keyword>
<dbReference type="Proteomes" id="UP000245626">
    <property type="component" value="Unassembled WGS sequence"/>
</dbReference>
<name>A0ACD0NTQ2_9BASI</name>
<sequence length="797" mass="90186">MPVDPSPTLLSDQAERMQLIDEDQKFNNAQFAPKLKQWGLDDAGFGYDLCAVLGSQSTGKSTLLNKLFGTSFDVMDEKQRRQTTKGIWMCRGIKMNVLVMDVEGTDGRERGEDQDFERKSALFSMASAECLIVNLWEHQVGLYQGANMGLLKTVFEVNLGLFQASKAKLNGPKDKTLLLFVIRDHVGTTPLENLQATLLADLNRIWDSLSKPEGLETSQITDFFDFMFTTLPHKILLPSEFDKAVDQLRERFINPKDPNFVFRPEYHKRIPADGLPHYLNSIWDQVMSNKDLDLPTQQELLAQFRCDEIANAAFSLFSADVKGFRKHIESGNVLETLGADMGRHRSVALAKFDKDASRYHQEVYKRKRIDLLEKLNGTLSPFFLGQLKNLHKVVLASFRANVLERMRGEVNYDFGEVVGTERSKAENRFAAAAKLVLLAETDWSIEEEEAQLSNEIQGIADVMRVEETKKMVAQIERNVKKGLAEPVELALAKPQPDMWDKILVAFRSVLENAEAIYLRKAKSFNCTEDENKAALAALRRKSWLSLRAKVDEQTADTVLAAKLRSCFEDRFRYDDEGVPRVWKPDDDIDGAFRTARDETLSLIPLYSRIAPKDEELLIRLPSSSDDPVQAAAVERGEEEEFDFPATLQLFTETRKAEIGSRFRKEADAYYVEAKRSTVSSIAQVPYWMYGVMIVLGWNEFMVVLSSPIYFAFLLTLLGSAFVVWKLNLSGPLLSVSKAMAREVHRIADEQLRNHFSQPLPPPASRPGVLDERPAGIDRNGTSPAVVEEFELEEKKAL</sequence>